<accession>A0A0P7I4Y3</accession>
<gene>
    <name evidence="2" type="ORF">SY89_02793</name>
</gene>
<evidence type="ECO:0000313" key="3">
    <source>
        <dbReference type="Proteomes" id="UP000050535"/>
    </source>
</evidence>
<dbReference type="EMBL" id="LGUC01000001">
    <property type="protein sequence ID" value="KPN32036.1"/>
    <property type="molecule type" value="Genomic_DNA"/>
</dbReference>
<dbReference type="Proteomes" id="UP000050535">
    <property type="component" value="Unassembled WGS sequence"/>
</dbReference>
<feature type="transmembrane region" description="Helical" evidence="1">
    <location>
        <begin position="31"/>
        <end position="62"/>
    </location>
</feature>
<keyword evidence="1" id="KW-0812">Transmembrane</keyword>
<proteinExistence type="predicted"/>
<keyword evidence="1" id="KW-0472">Membrane</keyword>
<evidence type="ECO:0000313" key="2">
    <source>
        <dbReference type="EMBL" id="KPN32036.1"/>
    </source>
</evidence>
<reference evidence="3" key="1">
    <citation type="submission" date="2013-11" db="EMBL/GenBank/DDBJ databases">
        <authorList>
            <person name="Hoang H.T."/>
            <person name="Killian M.L."/>
            <person name="Madson D.M."/>
            <person name="Arruda P.H.E."/>
            <person name="Sun D."/>
            <person name="Schwartz K.J."/>
            <person name="Yoon K."/>
        </authorList>
    </citation>
    <scope>NUCLEOTIDE SEQUENCE [LARGE SCALE GENOMIC DNA]</scope>
    <source>
        <strain evidence="3">CDK2</strain>
    </source>
</reference>
<evidence type="ECO:0000256" key="1">
    <source>
        <dbReference type="SAM" id="Phobius"/>
    </source>
</evidence>
<keyword evidence="1" id="KW-1133">Transmembrane helix</keyword>
<dbReference type="AlphaFoldDB" id="A0A0P7I4Y3"/>
<dbReference type="InterPro" id="IPR058337">
    <property type="entry name" value="DUF8024"/>
</dbReference>
<dbReference type="Pfam" id="PF26067">
    <property type="entry name" value="DUF8024"/>
    <property type="match status" value="1"/>
</dbReference>
<protein>
    <submittedName>
        <fullName evidence="2">Uncharacterized protein</fullName>
    </submittedName>
</protein>
<sequence>MATLQEFAMRIVEDLPKMGELFQGVVTQDPLAAVSAAMGALFVLGASGALAYLAAGGVLDLLGATSPR</sequence>
<comment type="caution">
    <text evidence="2">The sequence shown here is derived from an EMBL/GenBank/DDBJ whole genome shotgun (WGS) entry which is preliminary data.</text>
</comment>
<keyword evidence="3" id="KW-1185">Reference proteome</keyword>
<organism evidence="2 3">
    <name type="scientific">Halolamina pelagica</name>
    <dbReference type="NCBI Taxonomy" id="699431"/>
    <lineage>
        <taxon>Archaea</taxon>
        <taxon>Methanobacteriati</taxon>
        <taxon>Methanobacteriota</taxon>
        <taxon>Stenosarchaea group</taxon>
        <taxon>Halobacteria</taxon>
        <taxon>Halobacteriales</taxon>
        <taxon>Haloferacaceae</taxon>
    </lineage>
</organism>
<dbReference type="OrthoDB" id="313325at2157"/>
<dbReference type="RefSeq" id="WP_054584419.1">
    <property type="nucleotide sequence ID" value="NZ_LGUC01000001.1"/>
</dbReference>
<name>A0A0P7I4Y3_9EURY</name>